<dbReference type="Proteomes" id="UP000720189">
    <property type="component" value="Unassembled WGS sequence"/>
</dbReference>
<keyword evidence="3" id="KW-1185">Reference proteome</keyword>
<feature type="compositionally biased region" description="Polar residues" evidence="1">
    <location>
        <begin position="41"/>
        <end position="52"/>
    </location>
</feature>
<comment type="caution">
    <text evidence="2">The sequence shown here is derived from an EMBL/GenBank/DDBJ whole genome shotgun (WGS) entry which is preliminary data.</text>
</comment>
<dbReference type="AlphaFoldDB" id="A0A9P9FVI7"/>
<feature type="compositionally biased region" description="Low complexity" evidence="1">
    <location>
        <begin position="1"/>
        <end position="13"/>
    </location>
</feature>
<feature type="compositionally biased region" description="Polar residues" evidence="1">
    <location>
        <begin position="15"/>
        <end position="26"/>
    </location>
</feature>
<organism evidence="2 3">
    <name type="scientific">Fusarium redolens</name>
    <dbReference type="NCBI Taxonomy" id="48865"/>
    <lineage>
        <taxon>Eukaryota</taxon>
        <taxon>Fungi</taxon>
        <taxon>Dikarya</taxon>
        <taxon>Ascomycota</taxon>
        <taxon>Pezizomycotina</taxon>
        <taxon>Sordariomycetes</taxon>
        <taxon>Hypocreomycetidae</taxon>
        <taxon>Hypocreales</taxon>
        <taxon>Nectriaceae</taxon>
        <taxon>Fusarium</taxon>
        <taxon>Fusarium redolens species complex</taxon>
    </lineage>
</organism>
<dbReference type="EMBL" id="JAGMUX010000033">
    <property type="protein sequence ID" value="KAH7208470.1"/>
    <property type="molecule type" value="Genomic_DNA"/>
</dbReference>
<dbReference type="OrthoDB" id="5153291at2759"/>
<evidence type="ECO:0000313" key="3">
    <source>
        <dbReference type="Proteomes" id="UP000720189"/>
    </source>
</evidence>
<accession>A0A9P9FVI7</accession>
<gene>
    <name evidence="2" type="ORF">BKA55DRAFT_586149</name>
</gene>
<evidence type="ECO:0000313" key="2">
    <source>
        <dbReference type="EMBL" id="KAH7208470.1"/>
    </source>
</evidence>
<protein>
    <submittedName>
        <fullName evidence="2">Uncharacterized protein</fullName>
    </submittedName>
</protein>
<dbReference type="RefSeq" id="XP_046041373.1">
    <property type="nucleotide sequence ID" value="XM_046194533.1"/>
</dbReference>
<sequence>MLQSESSSSSESNSRYRAQSPSPGCESSSRKRQRHSRQASTPNRHQIRSQLSVLGVGRTTGVRASGRKTQPSIRRRRSQWSYETATKRFFLQSRK</sequence>
<evidence type="ECO:0000256" key="1">
    <source>
        <dbReference type="SAM" id="MobiDB-lite"/>
    </source>
</evidence>
<reference evidence="2" key="1">
    <citation type="journal article" date="2021" name="Nat. Commun.">
        <title>Genetic determinants of endophytism in the Arabidopsis root mycobiome.</title>
        <authorList>
            <person name="Mesny F."/>
            <person name="Miyauchi S."/>
            <person name="Thiergart T."/>
            <person name="Pickel B."/>
            <person name="Atanasova L."/>
            <person name="Karlsson M."/>
            <person name="Huettel B."/>
            <person name="Barry K.W."/>
            <person name="Haridas S."/>
            <person name="Chen C."/>
            <person name="Bauer D."/>
            <person name="Andreopoulos W."/>
            <person name="Pangilinan J."/>
            <person name="LaButti K."/>
            <person name="Riley R."/>
            <person name="Lipzen A."/>
            <person name="Clum A."/>
            <person name="Drula E."/>
            <person name="Henrissat B."/>
            <person name="Kohler A."/>
            <person name="Grigoriev I.V."/>
            <person name="Martin F.M."/>
            <person name="Hacquard S."/>
        </authorList>
    </citation>
    <scope>NUCLEOTIDE SEQUENCE</scope>
    <source>
        <strain evidence="2">MPI-CAGE-AT-0023</strain>
    </source>
</reference>
<name>A0A9P9FVI7_FUSRE</name>
<proteinExistence type="predicted"/>
<dbReference type="GeneID" id="70224487"/>
<feature type="region of interest" description="Disordered" evidence="1">
    <location>
        <begin position="1"/>
        <end position="80"/>
    </location>
</feature>